<dbReference type="PANTHER" id="PTHR19288:SF46">
    <property type="entry name" value="HALOACID DEHALOGENASE-LIKE HYDROLASE DOMAIN-CONTAINING PROTEIN 2"/>
    <property type="match status" value="1"/>
</dbReference>
<keyword evidence="6" id="KW-1185">Reference proteome</keyword>
<keyword evidence="4" id="KW-0460">Magnesium</keyword>
<dbReference type="GO" id="GO:0016791">
    <property type="term" value="F:phosphatase activity"/>
    <property type="evidence" value="ECO:0007669"/>
    <property type="project" value="TreeGrafter"/>
</dbReference>
<dbReference type="InterPro" id="IPR023214">
    <property type="entry name" value="HAD_sf"/>
</dbReference>
<dbReference type="PANTHER" id="PTHR19288">
    <property type="entry name" value="4-NITROPHENYLPHOSPHATASE-RELATED"/>
    <property type="match status" value="1"/>
</dbReference>
<proteinExistence type="inferred from homology"/>
<dbReference type="GO" id="GO:0005737">
    <property type="term" value="C:cytoplasm"/>
    <property type="evidence" value="ECO:0007669"/>
    <property type="project" value="TreeGrafter"/>
</dbReference>
<feature type="binding site" evidence="3">
    <location>
        <position position="187"/>
    </location>
    <ligand>
        <name>substrate</name>
    </ligand>
</feature>
<dbReference type="InterPro" id="IPR006357">
    <property type="entry name" value="HAD-SF_hydro_IIA"/>
</dbReference>
<name>A0A0S7BK29_9CHLR</name>
<dbReference type="Proteomes" id="UP000055060">
    <property type="component" value="Unassembled WGS sequence"/>
</dbReference>
<feature type="active site" description="Nucleophile" evidence="2">
    <location>
        <position position="13"/>
    </location>
</feature>
<reference evidence="5" key="1">
    <citation type="submission" date="2015-07" db="EMBL/GenBank/DDBJ databases">
        <title>Draft Genome Sequences of Anaerolinea thermolimosa IMO-1, Bellilinea caldifistulae GOMI-1, Leptolinea tardivitalis YMTK-2, Levilinea saccharolytica KIBI-1,Longilinea arvoryzae KOME-1, Previously Described as Members of the Anaerolineaceae (Chloroflexi).</title>
        <authorList>
            <person name="Sekiguchi Y."/>
            <person name="Ohashi A."/>
            <person name="Matsuura N."/>
            <person name="Tourlousse M.D."/>
        </authorList>
    </citation>
    <scope>NUCLEOTIDE SEQUENCE [LARGE SCALE GENOMIC DNA]</scope>
    <source>
        <strain evidence="5">KOME-1</strain>
    </source>
</reference>
<dbReference type="Gene3D" id="3.40.50.1000">
    <property type="entry name" value="HAD superfamily/HAD-like"/>
    <property type="match status" value="2"/>
</dbReference>
<evidence type="ECO:0000313" key="5">
    <source>
        <dbReference type="EMBL" id="GAP14854.1"/>
    </source>
</evidence>
<feature type="binding site" evidence="4">
    <location>
        <position position="212"/>
    </location>
    <ligand>
        <name>Mg(2+)</name>
        <dbReference type="ChEBI" id="CHEBI:18420"/>
    </ligand>
</feature>
<comment type="similarity">
    <text evidence="1">Belongs to the HAD-like hydrolase superfamily.</text>
</comment>
<accession>A0A0S7BK29</accession>
<keyword evidence="4" id="KW-0479">Metal-binding</keyword>
<feature type="binding site" evidence="4">
    <location>
        <position position="13"/>
    </location>
    <ligand>
        <name>Mg(2+)</name>
        <dbReference type="ChEBI" id="CHEBI:18420"/>
    </ligand>
</feature>
<comment type="cofactor">
    <cofactor evidence="4">
        <name>Mg(2+)</name>
        <dbReference type="ChEBI" id="CHEBI:18420"/>
    </cofactor>
    <text evidence="4">Divalent metal ions. Mg(2+) is the most effective.</text>
</comment>
<dbReference type="NCBIfam" id="TIGR01460">
    <property type="entry name" value="HAD-SF-IIA"/>
    <property type="match status" value="1"/>
</dbReference>
<dbReference type="InterPro" id="IPR036412">
    <property type="entry name" value="HAD-like_sf"/>
</dbReference>
<evidence type="ECO:0000256" key="3">
    <source>
        <dbReference type="PIRSR" id="PIRSR000915-2"/>
    </source>
</evidence>
<dbReference type="GO" id="GO:0046872">
    <property type="term" value="F:metal ion binding"/>
    <property type="evidence" value="ECO:0007669"/>
    <property type="project" value="UniProtKB-KW"/>
</dbReference>
<dbReference type="SUPFAM" id="SSF56784">
    <property type="entry name" value="HAD-like"/>
    <property type="match status" value="1"/>
</dbReference>
<dbReference type="PIRSF" id="PIRSF000915">
    <property type="entry name" value="PGP-type_phosphatase"/>
    <property type="match status" value="1"/>
</dbReference>
<dbReference type="RefSeq" id="WP_075074081.1">
    <property type="nucleotide sequence ID" value="NZ_DF967972.1"/>
</dbReference>
<dbReference type="Pfam" id="PF13344">
    <property type="entry name" value="Hydrolase_6"/>
    <property type="match status" value="1"/>
</dbReference>
<dbReference type="EMBL" id="DF967972">
    <property type="protein sequence ID" value="GAP14854.1"/>
    <property type="molecule type" value="Genomic_DNA"/>
</dbReference>
<sequence>MQFSLPIQAMILDMDGVLWKGQETIGDLPSIFSRLQAKGIQVILATNNATRTPEQYTERLAGYGVTIETWRVINSAKATAFRMKRDFPEGGPVYVIGEEGLVDALAAQGFCAASFEDHPIAVVAAMDRQLTYAKLRWATLLIRKGIPFYGTNPDRTFPTPDGLIPGAGSILAALEAATSVHPIIAGKPSPDMYYMALDLLKVDASHTLAVGDRLDTDILGGQRAACRTGLVLSGVTSLEDVQTWEPRPDYVAGDLSQLVDMI</sequence>
<organism evidence="5">
    <name type="scientific">Longilinea arvoryzae</name>
    <dbReference type="NCBI Taxonomy" id="360412"/>
    <lineage>
        <taxon>Bacteria</taxon>
        <taxon>Bacillati</taxon>
        <taxon>Chloroflexota</taxon>
        <taxon>Anaerolineae</taxon>
        <taxon>Anaerolineales</taxon>
        <taxon>Anaerolineaceae</taxon>
        <taxon>Longilinea</taxon>
    </lineage>
</organism>
<feature type="binding site" evidence="4">
    <location>
        <position position="15"/>
    </location>
    <ligand>
        <name>Mg(2+)</name>
        <dbReference type="ChEBI" id="CHEBI:18420"/>
    </ligand>
</feature>
<evidence type="ECO:0000313" key="6">
    <source>
        <dbReference type="Proteomes" id="UP000055060"/>
    </source>
</evidence>
<evidence type="ECO:0000256" key="4">
    <source>
        <dbReference type="PIRSR" id="PIRSR000915-3"/>
    </source>
</evidence>
<evidence type="ECO:0000256" key="1">
    <source>
        <dbReference type="PIRNR" id="PIRNR000915"/>
    </source>
</evidence>
<dbReference type="Pfam" id="PF13242">
    <property type="entry name" value="Hydrolase_like"/>
    <property type="match status" value="1"/>
</dbReference>
<protein>
    <submittedName>
        <fullName evidence="5">Predicted sugar phosphatases of the HAD superfamily</fullName>
    </submittedName>
</protein>
<gene>
    <name evidence="5" type="ORF">LARV_02631</name>
</gene>
<dbReference type="STRING" id="360412.LARV_02631"/>
<feature type="active site" description="Proton donor" evidence="2">
    <location>
        <position position="15"/>
    </location>
</feature>
<evidence type="ECO:0000256" key="2">
    <source>
        <dbReference type="PIRSR" id="PIRSR000915-1"/>
    </source>
</evidence>
<dbReference type="AlphaFoldDB" id="A0A0S7BK29"/>